<evidence type="ECO:0000313" key="7">
    <source>
        <dbReference type="EMBL" id="ABW18993.1"/>
    </source>
</evidence>
<dbReference type="Proteomes" id="UP000000269">
    <property type="component" value="Chromosome"/>
</dbReference>
<dbReference type="GO" id="GO:0003735">
    <property type="term" value="F:structural constituent of ribosome"/>
    <property type="evidence" value="ECO:0007669"/>
    <property type="project" value="InterPro"/>
</dbReference>
<dbReference type="HOGENOM" id="CLU_129084_1_3_9"/>
<comment type="similarity">
    <text evidence="1 5">Belongs to the bacterial ribosomal protein bL32 family.</text>
</comment>
<evidence type="ECO:0000256" key="3">
    <source>
        <dbReference type="ARBA" id="ARBA00023274"/>
    </source>
</evidence>
<dbReference type="Pfam" id="PF01783">
    <property type="entry name" value="Ribosomal_L32p"/>
    <property type="match status" value="1"/>
</dbReference>
<feature type="region of interest" description="Disordered" evidence="6">
    <location>
        <begin position="1"/>
        <end position="24"/>
    </location>
</feature>
<dbReference type="eggNOG" id="COG0333">
    <property type="taxonomic scope" value="Bacteria"/>
</dbReference>
<dbReference type="InterPro" id="IPR044957">
    <property type="entry name" value="Ribosomal_bL32_bact"/>
</dbReference>
<dbReference type="EMBL" id="CP000853">
    <property type="protein sequence ID" value="ABW18993.1"/>
    <property type="molecule type" value="Genomic_DNA"/>
</dbReference>
<dbReference type="NCBIfam" id="TIGR01031">
    <property type="entry name" value="rpmF_bact"/>
    <property type="match status" value="1"/>
</dbReference>
<proteinExistence type="inferred from homology"/>
<accession>A8MHA6</accession>
<evidence type="ECO:0000256" key="6">
    <source>
        <dbReference type="SAM" id="MobiDB-lite"/>
    </source>
</evidence>
<keyword evidence="2 5" id="KW-0689">Ribosomal protein</keyword>
<dbReference type="STRING" id="350688.Clos_1449"/>
<dbReference type="HAMAP" id="MF_00340">
    <property type="entry name" value="Ribosomal_bL32"/>
    <property type="match status" value="1"/>
</dbReference>
<dbReference type="AlphaFoldDB" id="A8MHA6"/>
<gene>
    <name evidence="5" type="primary">rpmF</name>
    <name evidence="7" type="ordered locus">Clos_1449</name>
</gene>
<dbReference type="GO" id="GO:0015934">
    <property type="term" value="C:large ribosomal subunit"/>
    <property type="evidence" value="ECO:0007669"/>
    <property type="project" value="InterPro"/>
</dbReference>
<evidence type="ECO:0000313" key="8">
    <source>
        <dbReference type="Proteomes" id="UP000000269"/>
    </source>
</evidence>
<dbReference type="InterPro" id="IPR011332">
    <property type="entry name" value="Ribosomal_zn-bd"/>
</dbReference>
<protein>
    <recommendedName>
        <fullName evidence="4 5">Large ribosomal subunit protein bL32</fullName>
    </recommendedName>
</protein>
<sequence length="61" mass="6924">MLSMAVPKRKTGKSKRNMRRAANSKYTAPGFVKCPQCHEPKLPHRVCPECGHYKNKEVVAQ</sequence>
<keyword evidence="3 5" id="KW-0687">Ribonucleoprotein</keyword>
<dbReference type="InterPro" id="IPR002677">
    <property type="entry name" value="Ribosomal_bL32"/>
</dbReference>
<dbReference type="PANTHER" id="PTHR35534:SF1">
    <property type="entry name" value="LARGE RIBOSOMAL SUBUNIT PROTEIN BL32"/>
    <property type="match status" value="1"/>
</dbReference>
<organism evidence="7 8">
    <name type="scientific">Alkaliphilus oremlandii (strain OhILAs)</name>
    <name type="common">Clostridium oremlandii (strain OhILAs)</name>
    <dbReference type="NCBI Taxonomy" id="350688"/>
    <lineage>
        <taxon>Bacteria</taxon>
        <taxon>Bacillati</taxon>
        <taxon>Bacillota</taxon>
        <taxon>Clostridia</taxon>
        <taxon>Peptostreptococcales</taxon>
        <taxon>Natronincolaceae</taxon>
        <taxon>Alkaliphilus</taxon>
    </lineage>
</organism>
<reference evidence="8" key="1">
    <citation type="submission" date="2007-10" db="EMBL/GenBank/DDBJ databases">
        <title>Complete genome of Alkaliphilus oremlandii OhILAs.</title>
        <authorList>
            <person name="Copeland A."/>
            <person name="Lucas S."/>
            <person name="Lapidus A."/>
            <person name="Barry K."/>
            <person name="Detter J.C."/>
            <person name="Glavina del Rio T."/>
            <person name="Hammon N."/>
            <person name="Israni S."/>
            <person name="Dalin E."/>
            <person name="Tice H."/>
            <person name="Pitluck S."/>
            <person name="Chain P."/>
            <person name="Malfatti S."/>
            <person name="Shin M."/>
            <person name="Vergez L."/>
            <person name="Schmutz J."/>
            <person name="Larimer F."/>
            <person name="Land M."/>
            <person name="Hauser L."/>
            <person name="Kyrpides N."/>
            <person name="Mikhailova N."/>
            <person name="Stolz J.F."/>
            <person name="Dawson A."/>
            <person name="Fisher E."/>
            <person name="Crable B."/>
            <person name="Perera E."/>
            <person name="Lisak J."/>
            <person name="Ranganathan M."/>
            <person name="Basu P."/>
            <person name="Richardson P."/>
        </authorList>
    </citation>
    <scope>NUCLEOTIDE SEQUENCE [LARGE SCALE GENOMIC DNA]</scope>
    <source>
        <strain evidence="8">OhILAs</strain>
    </source>
</reference>
<dbReference type="GO" id="GO:0006412">
    <property type="term" value="P:translation"/>
    <property type="evidence" value="ECO:0007669"/>
    <property type="project" value="UniProtKB-UniRule"/>
</dbReference>
<name>A8MHA6_ALKOO</name>
<dbReference type="SUPFAM" id="SSF57829">
    <property type="entry name" value="Zn-binding ribosomal proteins"/>
    <property type="match status" value="1"/>
</dbReference>
<keyword evidence="8" id="KW-1185">Reference proteome</keyword>
<evidence type="ECO:0000256" key="4">
    <source>
        <dbReference type="ARBA" id="ARBA00035178"/>
    </source>
</evidence>
<dbReference type="PANTHER" id="PTHR35534">
    <property type="entry name" value="50S RIBOSOMAL PROTEIN L32"/>
    <property type="match status" value="1"/>
</dbReference>
<evidence type="ECO:0000256" key="2">
    <source>
        <dbReference type="ARBA" id="ARBA00022980"/>
    </source>
</evidence>
<evidence type="ECO:0000256" key="5">
    <source>
        <dbReference type="HAMAP-Rule" id="MF_00340"/>
    </source>
</evidence>
<evidence type="ECO:0000256" key="1">
    <source>
        <dbReference type="ARBA" id="ARBA00008560"/>
    </source>
</evidence>
<dbReference type="KEGG" id="aoe:Clos_1449"/>
<feature type="compositionally biased region" description="Basic residues" evidence="6">
    <location>
        <begin position="7"/>
        <end position="19"/>
    </location>
</feature>
<dbReference type="Gene3D" id="1.20.5.640">
    <property type="entry name" value="Single helix bin"/>
    <property type="match status" value="1"/>
</dbReference>